<dbReference type="InterPro" id="IPR051916">
    <property type="entry name" value="GPI-anchor_lipid_remodeler"/>
</dbReference>
<keyword evidence="1" id="KW-0255">Endonuclease</keyword>
<sequence>MRAIEQNRMNKAIIETGKTSSLAVLETLPEMKEVEIQNTYDFHDLSRACLKVVLFNVERGLHINEIEVYMKHHPKLRNADIIFFNELDYGMFRTGNINMASELSQRLCMNYIFGIEFLELVAGDSRKNIKTTMQCEQNKEGFHGNAIMSRYKIREPSLMRLPVEYDWFYDQQKRLGTRIAIFAKITLGNRELGLVCTHLENRTSPMGRKRQMAAIMEEVEKRFKGISVIVAGDMNTNTYDGTDTLEVSRMLEVFKYESDRTQEPEKFEPLLVLAENYGFDYKNANLKGKITRRKPIEGKDTLLMNLDWFFVRGMKCFEPAVISTIFTTSELKDFKDMEDREGKEISDHNAISVKCTF</sequence>
<dbReference type="PANTHER" id="PTHR14859">
    <property type="entry name" value="CALCOFLUOR WHITE HYPERSENSITIVE PROTEIN PRECURSOR"/>
    <property type="match status" value="1"/>
</dbReference>
<dbReference type="GO" id="GO:0016020">
    <property type="term" value="C:membrane"/>
    <property type="evidence" value="ECO:0007669"/>
    <property type="project" value="GOC"/>
</dbReference>
<keyword evidence="1" id="KW-0378">Hydrolase</keyword>
<dbReference type="GO" id="GO:0006506">
    <property type="term" value="P:GPI anchor biosynthetic process"/>
    <property type="evidence" value="ECO:0007669"/>
    <property type="project" value="TreeGrafter"/>
</dbReference>
<dbReference type="OrthoDB" id="155529at2"/>
<keyword evidence="1" id="KW-0269">Exonuclease</keyword>
<dbReference type="Proteomes" id="UP000198304">
    <property type="component" value="Unassembled WGS sequence"/>
</dbReference>
<evidence type="ECO:0000313" key="2">
    <source>
        <dbReference type="Proteomes" id="UP000198304"/>
    </source>
</evidence>
<name>A0A239ARP1_9FIRM</name>
<dbReference type="Gene3D" id="3.60.10.10">
    <property type="entry name" value="Endonuclease/exonuclease/phosphatase"/>
    <property type="match status" value="1"/>
</dbReference>
<dbReference type="GO" id="GO:0004527">
    <property type="term" value="F:exonuclease activity"/>
    <property type="evidence" value="ECO:0007669"/>
    <property type="project" value="UniProtKB-KW"/>
</dbReference>
<dbReference type="AlphaFoldDB" id="A0A239ARP1"/>
<organism evidence="1 2">
    <name type="scientific">Anaerovirgula multivorans</name>
    <dbReference type="NCBI Taxonomy" id="312168"/>
    <lineage>
        <taxon>Bacteria</taxon>
        <taxon>Bacillati</taxon>
        <taxon>Bacillota</taxon>
        <taxon>Clostridia</taxon>
        <taxon>Peptostreptococcales</taxon>
        <taxon>Natronincolaceae</taxon>
        <taxon>Anaerovirgula</taxon>
    </lineage>
</organism>
<keyword evidence="2" id="KW-1185">Reference proteome</keyword>
<protein>
    <submittedName>
        <fullName evidence="1">Endonuclease/Exonuclease/phosphatase family protein</fullName>
    </submittedName>
</protein>
<dbReference type="RefSeq" id="WP_089281377.1">
    <property type="nucleotide sequence ID" value="NZ_FZOJ01000002.1"/>
</dbReference>
<dbReference type="GO" id="GO:0004519">
    <property type="term" value="F:endonuclease activity"/>
    <property type="evidence" value="ECO:0007669"/>
    <property type="project" value="UniProtKB-KW"/>
</dbReference>
<reference evidence="2" key="1">
    <citation type="submission" date="2017-06" db="EMBL/GenBank/DDBJ databases">
        <authorList>
            <person name="Varghese N."/>
            <person name="Submissions S."/>
        </authorList>
    </citation>
    <scope>NUCLEOTIDE SEQUENCE [LARGE SCALE GENOMIC DNA]</scope>
    <source>
        <strain evidence="2">SCA</strain>
    </source>
</reference>
<dbReference type="SUPFAM" id="SSF56219">
    <property type="entry name" value="DNase I-like"/>
    <property type="match status" value="1"/>
</dbReference>
<gene>
    <name evidence="1" type="ORF">SAMN05446037_1002190</name>
</gene>
<dbReference type="PANTHER" id="PTHR14859:SF1">
    <property type="entry name" value="PGAP2-INTERACTING PROTEIN"/>
    <property type="match status" value="1"/>
</dbReference>
<keyword evidence="1" id="KW-0540">Nuclease</keyword>
<dbReference type="InterPro" id="IPR036691">
    <property type="entry name" value="Endo/exonu/phosph_ase_sf"/>
</dbReference>
<accession>A0A239ARP1</accession>
<proteinExistence type="predicted"/>
<dbReference type="EMBL" id="FZOJ01000002">
    <property type="protein sequence ID" value="SNR97724.1"/>
    <property type="molecule type" value="Genomic_DNA"/>
</dbReference>
<evidence type="ECO:0000313" key="1">
    <source>
        <dbReference type="EMBL" id="SNR97724.1"/>
    </source>
</evidence>